<comment type="caution">
    <text evidence="10">The sequence shown here is derived from an EMBL/GenBank/DDBJ whole genome shotgun (WGS) entry which is preliminary data.</text>
</comment>
<feature type="binding site" evidence="6">
    <location>
        <position position="196"/>
    </location>
    <ligand>
        <name>ATP</name>
        <dbReference type="ChEBI" id="CHEBI:30616"/>
    </ligand>
</feature>
<feature type="domain" description="Protein kinase" evidence="9">
    <location>
        <begin position="169"/>
        <end position="476"/>
    </location>
</feature>
<organism evidence="10 11">
    <name type="scientific">Raphidocelis subcapitata</name>
    <dbReference type="NCBI Taxonomy" id="307507"/>
    <lineage>
        <taxon>Eukaryota</taxon>
        <taxon>Viridiplantae</taxon>
        <taxon>Chlorophyta</taxon>
        <taxon>core chlorophytes</taxon>
        <taxon>Chlorophyceae</taxon>
        <taxon>CS clade</taxon>
        <taxon>Sphaeropleales</taxon>
        <taxon>Selenastraceae</taxon>
        <taxon>Raphidocelis</taxon>
    </lineage>
</organism>
<evidence type="ECO:0000256" key="5">
    <source>
        <dbReference type="ARBA" id="ARBA00022840"/>
    </source>
</evidence>
<proteinExistence type="inferred from homology"/>
<dbReference type="InterPro" id="IPR017441">
    <property type="entry name" value="Protein_kinase_ATP_BS"/>
</dbReference>
<feature type="region of interest" description="Disordered" evidence="8">
    <location>
        <begin position="1"/>
        <end position="21"/>
    </location>
</feature>
<dbReference type="Pfam" id="PF12796">
    <property type="entry name" value="Ank_2"/>
    <property type="match status" value="1"/>
</dbReference>
<comment type="similarity">
    <text evidence="1">Belongs to the protein kinase superfamily. TKL Ser/Thr protein kinase family.</text>
</comment>
<keyword evidence="7" id="KW-0723">Serine/threonine-protein kinase</keyword>
<dbReference type="OrthoDB" id="4062651at2759"/>
<keyword evidence="4" id="KW-0418">Kinase</keyword>
<evidence type="ECO:0000256" key="4">
    <source>
        <dbReference type="ARBA" id="ARBA00022777"/>
    </source>
</evidence>
<dbReference type="InterPro" id="IPR036770">
    <property type="entry name" value="Ankyrin_rpt-contain_sf"/>
</dbReference>
<dbReference type="EMBL" id="BDRX01000026">
    <property type="protein sequence ID" value="GBF91773.1"/>
    <property type="molecule type" value="Genomic_DNA"/>
</dbReference>
<keyword evidence="2" id="KW-0808">Transferase</keyword>
<reference evidence="10 11" key="1">
    <citation type="journal article" date="2018" name="Sci. Rep.">
        <title>Raphidocelis subcapitata (=Pseudokirchneriella subcapitata) provides an insight into genome evolution and environmental adaptations in the Sphaeropleales.</title>
        <authorList>
            <person name="Suzuki S."/>
            <person name="Yamaguchi H."/>
            <person name="Nakajima N."/>
            <person name="Kawachi M."/>
        </authorList>
    </citation>
    <scope>NUCLEOTIDE SEQUENCE [LARGE SCALE GENOMIC DNA]</scope>
    <source>
        <strain evidence="10 11">NIES-35</strain>
    </source>
</reference>
<evidence type="ECO:0000313" key="11">
    <source>
        <dbReference type="Proteomes" id="UP000247498"/>
    </source>
</evidence>
<keyword evidence="3 6" id="KW-0547">Nucleotide-binding</keyword>
<evidence type="ECO:0000256" key="6">
    <source>
        <dbReference type="PROSITE-ProRule" id="PRU10141"/>
    </source>
</evidence>
<keyword evidence="5 6" id="KW-0067">ATP-binding</keyword>
<dbReference type="PROSITE" id="PS50011">
    <property type="entry name" value="PROTEIN_KINASE_DOM"/>
    <property type="match status" value="1"/>
</dbReference>
<dbReference type="FunCoup" id="A0A2V0P1R2">
    <property type="interactions" value="1499"/>
</dbReference>
<dbReference type="CDD" id="cd13999">
    <property type="entry name" value="STKc_MAP3K-like"/>
    <property type="match status" value="1"/>
</dbReference>
<dbReference type="Gene3D" id="1.10.510.10">
    <property type="entry name" value="Transferase(Phosphotransferase) domain 1"/>
    <property type="match status" value="1"/>
</dbReference>
<dbReference type="SMART" id="SM00220">
    <property type="entry name" value="S_TKc"/>
    <property type="match status" value="1"/>
</dbReference>
<dbReference type="FunFam" id="3.30.200.20:FF:000180">
    <property type="entry name" value="serine/threonine-protein kinase STY46-like"/>
    <property type="match status" value="1"/>
</dbReference>
<dbReference type="InterPro" id="IPR008271">
    <property type="entry name" value="Ser/Thr_kinase_AS"/>
</dbReference>
<dbReference type="InParanoid" id="A0A2V0P1R2"/>
<name>A0A2V0P1R2_9CHLO</name>
<dbReference type="STRING" id="307507.A0A2V0P1R2"/>
<evidence type="ECO:0000256" key="8">
    <source>
        <dbReference type="SAM" id="MobiDB-lite"/>
    </source>
</evidence>
<dbReference type="PANTHER" id="PTHR44329">
    <property type="entry name" value="SERINE/THREONINE-PROTEIN KINASE TNNI3K-RELATED"/>
    <property type="match status" value="1"/>
</dbReference>
<dbReference type="Gene3D" id="3.30.200.20">
    <property type="entry name" value="Phosphorylase Kinase, domain 1"/>
    <property type="match status" value="1"/>
</dbReference>
<evidence type="ECO:0000313" key="10">
    <source>
        <dbReference type="EMBL" id="GBF91773.1"/>
    </source>
</evidence>
<dbReference type="PANTHER" id="PTHR44329:SF140">
    <property type="entry name" value="INACTIVE PROTEIN TYROSINE KINASE PTKL"/>
    <property type="match status" value="1"/>
</dbReference>
<sequence>MSPMRAAAPEKGGRGVPNEAHAGLSLHGQNAARRQAITELLFFSSVGDLYRCQKICATWKIDPMDPSCCDYDKRTPLHLAASEGCYSVAQWLIDDCGVEVNPVDRFNRTPLEDAVRGDHGEVVALLSSQGGRVMSKEGQLIDLSDSHLSGNVRIFGELDPEWEIDPKAIKFEQKVGEGEFGIVYRADYLGTPVAVKVLKDNGAVALGDFRTELNVLQKLHHPHCVQFFGAVTKSSPYMIVTEFMGCGSLADLFKDRVTLSTRRCVQLALECARGIAYLHNHHPLSIIHRDLKPANLMIGGGPIEAVSDPNARRTLLHELGVLKIADFGLSKSLKLQMQRGGGGGMAQPELQRTDEAFGGGGPPQPSYKMTGETGSYRYMAPEVFRHELYNHKVDQYSFAMIAYQLFEGAAPFWLMDPIEAAKLASQHGTRPKWGESHGISRRIPDPVKALVERCWAGDYEARPEFTEVITTLEGVLKALPRDAPAAEGGCCSIM</sequence>
<evidence type="ECO:0000256" key="7">
    <source>
        <dbReference type="RuleBase" id="RU000304"/>
    </source>
</evidence>
<protein>
    <recommendedName>
        <fullName evidence="9">Protein kinase domain-containing protein</fullName>
    </recommendedName>
</protein>
<accession>A0A2V0P1R2</accession>
<keyword evidence="11" id="KW-1185">Reference proteome</keyword>
<gene>
    <name evidence="10" type="ORF">Rsub_04077</name>
</gene>
<dbReference type="SUPFAM" id="SSF48403">
    <property type="entry name" value="Ankyrin repeat"/>
    <property type="match status" value="1"/>
</dbReference>
<dbReference type="AlphaFoldDB" id="A0A2V0P1R2"/>
<dbReference type="PROSITE" id="PS00108">
    <property type="entry name" value="PROTEIN_KINASE_ST"/>
    <property type="match status" value="1"/>
</dbReference>
<dbReference type="SMART" id="SM00248">
    <property type="entry name" value="ANK"/>
    <property type="match status" value="2"/>
</dbReference>
<dbReference type="Pfam" id="PF00069">
    <property type="entry name" value="Pkinase"/>
    <property type="match status" value="1"/>
</dbReference>
<dbReference type="PIRSF" id="PIRSF000654">
    <property type="entry name" value="Integrin-linked_kinase"/>
    <property type="match status" value="1"/>
</dbReference>
<dbReference type="GO" id="GO:0004674">
    <property type="term" value="F:protein serine/threonine kinase activity"/>
    <property type="evidence" value="ECO:0007669"/>
    <property type="project" value="UniProtKB-KW"/>
</dbReference>
<dbReference type="InterPro" id="IPR002110">
    <property type="entry name" value="Ankyrin_rpt"/>
</dbReference>
<evidence type="ECO:0000256" key="1">
    <source>
        <dbReference type="ARBA" id="ARBA00005843"/>
    </source>
</evidence>
<dbReference type="PROSITE" id="PS00107">
    <property type="entry name" value="PROTEIN_KINASE_ATP"/>
    <property type="match status" value="1"/>
</dbReference>
<dbReference type="InterPro" id="IPR011009">
    <property type="entry name" value="Kinase-like_dom_sf"/>
</dbReference>
<evidence type="ECO:0000256" key="3">
    <source>
        <dbReference type="ARBA" id="ARBA00022741"/>
    </source>
</evidence>
<evidence type="ECO:0000256" key="2">
    <source>
        <dbReference type="ARBA" id="ARBA00022679"/>
    </source>
</evidence>
<dbReference type="InterPro" id="IPR051681">
    <property type="entry name" value="Ser/Thr_Kinases-Pseudokinases"/>
</dbReference>
<evidence type="ECO:0000259" key="9">
    <source>
        <dbReference type="PROSITE" id="PS50011"/>
    </source>
</evidence>
<dbReference type="GO" id="GO:0005524">
    <property type="term" value="F:ATP binding"/>
    <property type="evidence" value="ECO:0007669"/>
    <property type="project" value="UniProtKB-UniRule"/>
</dbReference>
<dbReference type="Proteomes" id="UP000247498">
    <property type="component" value="Unassembled WGS sequence"/>
</dbReference>
<dbReference type="InterPro" id="IPR000719">
    <property type="entry name" value="Prot_kinase_dom"/>
</dbReference>
<dbReference type="SUPFAM" id="SSF56112">
    <property type="entry name" value="Protein kinase-like (PK-like)"/>
    <property type="match status" value="1"/>
</dbReference>
<dbReference type="Gene3D" id="1.25.40.20">
    <property type="entry name" value="Ankyrin repeat-containing domain"/>
    <property type="match status" value="1"/>
</dbReference>